<reference evidence="1 2" key="1">
    <citation type="journal article" date="2006" name="Proc. Natl. Acad. Sci. U.S.A.">
        <title>Comparative genomics of the lactic acid bacteria.</title>
        <authorList>
            <person name="Makarova K."/>
            <person name="Slesarev A."/>
            <person name="Wolf Y."/>
            <person name="Sorokin A."/>
            <person name="Mirkin B."/>
            <person name="Koonin E."/>
            <person name="Pavlov A."/>
            <person name="Pavlova N."/>
            <person name="Karamychev V."/>
            <person name="Polouchine N."/>
            <person name="Shakhova V."/>
            <person name="Grigoriev I."/>
            <person name="Lou Y."/>
            <person name="Rohksar D."/>
            <person name="Lucas S."/>
            <person name="Huang K."/>
            <person name="Goodstein D.M."/>
            <person name="Hawkins T."/>
            <person name="Plengvidhya V."/>
            <person name="Welker D."/>
            <person name="Hughes J."/>
            <person name="Goh Y."/>
            <person name="Benson A."/>
            <person name="Baldwin K."/>
            <person name="Lee J.H."/>
            <person name="Diaz-Muniz I."/>
            <person name="Dosti B."/>
            <person name="Smeianov V."/>
            <person name="Wechter W."/>
            <person name="Barabote R."/>
            <person name="Lorca G."/>
            <person name="Altermann E."/>
            <person name="Barrangou R."/>
            <person name="Ganesan B."/>
            <person name="Xie Y."/>
            <person name="Rawsthorne H."/>
            <person name="Tamir D."/>
            <person name="Parker C."/>
            <person name="Breidt F."/>
            <person name="Broadbent J."/>
            <person name="Hutkins R."/>
            <person name="O'Sullivan D."/>
            <person name="Steele J."/>
            <person name="Unlu G."/>
            <person name="Saier M."/>
            <person name="Klaenhammer T."/>
            <person name="Richardson P."/>
            <person name="Kozyavkin S."/>
            <person name="Weimer B."/>
            <person name="Mills D."/>
        </authorList>
    </citation>
    <scope>NUCLEOTIDE SEQUENCE [LARGE SCALE GENOMIC DNA]</scope>
    <source>
        <strain evidence="2">ATCC BAA-331 / PSU-1</strain>
    </source>
</reference>
<organism evidence="1 2">
    <name type="scientific">Oenococcus oeni (strain ATCC BAA-331 / PSU-1)</name>
    <dbReference type="NCBI Taxonomy" id="203123"/>
    <lineage>
        <taxon>Bacteria</taxon>
        <taxon>Bacillati</taxon>
        <taxon>Bacillota</taxon>
        <taxon>Bacilli</taxon>
        <taxon>Lactobacillales</taxon>
        <taxon>Lactobacillaceae</taxon>
        <taxon>Oenococcus</taxon>
    </lineage>
</organism>
<proteinExistence type="predicted"/>
<dbReference type="EMBL" id="CP000411">
    <property type="protein sequence ID" value="ABJ57567.1"/>
    <property type="molecule type" value="Genomic_DNA"/>
</dbReference>
<dbReference type="KEGG" id="ooe:OEOE_1722"/>
<keyword evidence="2" id="KW-1185">Reference proteome</keyword>
<dbReference type="HOGENOM" id="CLU_3423008_0_0_9"/>
<evidence type="ECO:0000313" key="1">
    <source>
        <dbReference type="EMBL" id="ABJ57567.1"/>
    </source>
</evidence>
<evidence type="ECO:0000313" key="2">
    <source>
        <dbReference type="Proteomes" id="UP000000774"/>
    </source>
</evidence>
<dbReference type="Proteomes" id="UP000000774">
    <property type="component" value="Chromosome"/>
</dbReference>
<gene>
    <name evidence="1" type="ordered locus">OEOE_1722</name>
</gene>
<dbReference type="AlphaFoldDB" id="Q04DA5"/>
<accession>Q04DA5</accession>
<sequence>MNKFINISMNNFSYMISLKALLL</sequence>
<name>Q04DA5_OENOB</name>
<protein>
    <submittedName>
        <fullName evidence="1">Uncharacterized protein</fullName>
    </submittedName>
</protein>
<dbReference type="STRING" id="203123.OEOE_1722"/>